<gene>
    <name evidence="1" type="ORF">PR048_020466</name>
</gene>
<reference evidence="1 2" key="1">
    <citation type="submission" date="2023-02" db="EMBL/GenBank/DDBJ databases">
        <title>LHISI_Scaffold_Assembly.</title>
        <authorList>
            <person name="Stuart O.P."/>
            <person name="Cleave R."/>
            <person name="Magrath M.J.L."/>
            <person name="Mikheyev A.S."/>
        </authorList>
    </citation>
    <scope>NUCLEOTIDE SEQUENCE [LARGE SCALE GENOMIC DNA]</scope>
    <source>
        <strain evidence="1">Daus_M_001</strain>
        <tissue evidence="1">Leg muscle</tissue>
    </source>
</reference>
<sequence>MYHFRHMRVIDTLIVGGSLNAYSPHYHCGNGMTIKTVGISRKMLRKSKLERNLLRDQNSTLGTGFKSSPAQIWFSRCVRTNIPVSLEALNKFKVQKSIYETLMTKQEHDMTARRKVTS</sequence>
<name>A0ABQ9H6C6_9NEOP</name>
<proteinExistence type="predicted"/>
<organism evidence="1 2">
    <name type="scientific">Dryococelus australis</name>
    <dbReference type="NCBI Taxonomy" id="614101"/>
    <lineage>
        <taxon>Eukaryota</taxon>
        <taxon>Metazoa</taxon>
        <taxon>Ecdysozoa</taxon>
        <taxon>Arthropoda</taxon>
        <taxon>Hexapoda</taxon>
        <taxon>Insecta</taxon>
        <taxon>Pterygota</taxon>
        <taxon>Neoptera</taxon>
        <taxon>Polyneoptera</taxon>
        <taxon>Phasmatodea</taxon>
        <taxon>Verophasmatodea</taxon>
        <taxon>Anareolatae</taxon>
        <taxon>Phasmatidae</taxon>
        <taxon>Eurycanthinae</taxon>
        <taxon>Dryococelus</taxon>
    </lineage>
</organism>
<protein>
    <submittedName>
        <fullName evidence="1">Uncharacterized protein</fullName>
    </submittedName>
</protein>
<keyword evidence="2" id="KW-1185">Reference proteome</keyword>
<evidence type="ECO:0000313" key="1">
    <source>
        <dbReference type="EMBL" id="KAJ8879849.1"/>
    </source>
</evidence>
<comment type="caution">
    <text evidence="1">The sequence shown here is derived from an EMBL/GenBank/DDBJ whole genome shotgun (WGS) entry which is preliminary data.</text>
</comment>
<accession>A0ABQ9H6C6</accession>
<dbReference type="Proteomes" id="UP001159363">
    <property type="component" value="Chromosome 6"/>
</dbReference>
<evidence type="ECO:0000313" key="2">
    <source>
        <dbReference type="Proteomes" id="UP001159363"/>
    </source>
</evidence>
<dbReference type="EMBL" id="JARBHB010000007">
    <property type="protein sequence ID" value="KAJ8879849.1"/>
    <property type="molecule type" value="Genomic_DNA"/>
</dbReference>